<dbReference type="Gene3D" id="2.40.70.10">
    <property type="entry name" value="Acid Proteases"/>
    <property type="match status" value="1"/>
</dbReference>
<keyword evidence="1" id="KW-0732">Signal</keyword>
<accession>A0A1I7ZLW5</accession>
<dbReference type="SUPFAM" id="SSF50630">
    <property type="entry name" value="Acid proteases"/>
    <property type="match status" value="1"/>
</dbReference>
<dbReference type="Proteomes" id="UP000095287">
    <property type="component" value="Unplaced"/>
</dbReference>
<protein>
    <submittedName>
        <fullName evidence="3">Peptidase A1 domain-containing protein</fullName>
    </submittedName>
</protein>
<keyword evidence="2" id="KW-1185">Reference proteome</keyword>
<feature type="chain" id="PRO_5009313640" evidence="1">
    <location>
        <begin position="19"/>
        <end position="227"/>
    </location>
</feature>
<dbReference type="InterPro" id="IPR021109">
    <property type="entry name" value="Peptidase_aspartic_dom_sf"/>
</dbReference>
<name>A0A1I7ZLW5_9BILA</name>
<evidence type="ECO:0000313" key="3">
    <source>
        <dbReference type="WBParaSite" id="L893_g27731.t1"/>
    </source>
</evidence>
<evidence type="ECO:0000256" key="1">
    <source>
        <dbReference type="SAM" id="SignalP"/>
    </source>
</evidence>
<proteinExistence type="predicted"/>
<dbReference type="WBParaSite" id="L893_g27731.t1">
    <property type="protein sequence ID" value="L893_g27731.t1"/>
    <property type="gene ID" value="L893_g27731"/>
</dbReference>
<dbReference type="AlphaFoldDB" id="A0A1I7ZLW5"/>
<sequence length="227" mass="25051">MGSLQVLALLLLVVATTASFKLKVHRHLPTRFAKHFHHNPRDFVLALDLAIGRPKQWGEFVIDTCSADITVTMCKPGLTSTELNPCFDWSKSSTFKRLSDDSASDSLILSGDERKINATFLTSNTQASYLGKVGFGWPSLRKHKDDTLYPDITNFGFSLSIGLDDCMAMIILGPGCTTNAQTLHLPVTSKSYWQFAVSEITFGAIKEPTNAQVVIASNKEYFGMPKK</sequence>
<organism evidence="2 3">
    <name type="scientific">Steinernema glaseri</name>
    <dbReference type="NCBI Taxonomy" id="37863"/>
    <lineage>
        <taxon>Eukaryota</taxon>
        <taxon>Metazoa</taxon>
        <taxon>Ecdysozoa</taxon>
        <taxon>Nematoda</taxon>
        <taxon>Chromadorea</taxon>
        <taxon>Rhabditida</taxon>
        <taxon>Tylenchina</taxon>
        <taxon>Panagrolaimomorpha</taxon>
        <taxon>Strongyloidoidea</taxon>
        <taxon>Steinernematidae</taxon>
        <taxon>Steinernema</taxon>
    </lineage>
</organism>
<feature type="signal peptide" evidence="1">
    <location>
        <begin position="1"/>
        <end position="18"/>
    </location>
</feature>
<evidence type="ECO:0000313" key="2">
    <source>
        <dbReference type="Proteomes" id="UP000095287"/>
    </source>
</evidence>
<reference evidence="3" key="1">
    <citation type="submission" date="2016-11" db="UniProtKB">
        <authorList>
            <consortium name="WormBaseParasite"/>
        </authorList>
    </citation>
    <scope>IDENTIFICATION</scope>
</reference>